<feature type="region of interest" description="Disordered" evidence="1">
    <location>
        <begin position="137"/>
        <end position="263"/>
    </location>
</feature>
<organism evidence="2 3">
    <name type="scientific">Crucibulum laeve</name>
    <dbReference type="NCBI Taxonomy" id="68775"/>
    <lineage>
        <taxon>Eukaryota</taxon>
        <taxon>Fungi</taxon>
        <taxon>Dikarya</taxon>
        <taxon>Basidiomycota</taxon>
        <taxon>Agaricomycotina</taxon>
        <taxon>Agaricomycetes</taxon>
        <taxon>Agaricomycetidae</taxon>
        <taxon>Agaricales</taxon>
        <taxon>Agaricineae</taxon>
        <taxon>Nidulariaceae</taxon>
        <taxon>Crucibulum</taxon>
    </lineage>
</organism>
<feature type="region of interest" description="Disordered" evidence="1">
    <location>
        <begin position="46"/>
        <end position="123"/>
    </location>
</feature>
<sequence>MPQMPYTPHHPHHQPPPHMFAPIPDPRAQFIITQAMHQLSALVAGGPWTSPQGMPHTPSRRHPHRGESMYSTPMHHPHPYQYMYDPDFSRATMPPESPEVLSSPAQPRERRKSLVRRSRSRGRRVSFRLEEGGMEWGREEGREEETDAIDMYSSPPSVGQERVKKEKGKARADDSPSKSSKKQDKGEEGKDKERRRLASGRHSPSPFPPRRTRPATRGQTPGPTIHQEPLASVEESRTQRKKTPSGKQPRRKQSIGTIVSGNG</sequence>
<reference evidence="2 3" key="1">
    <citation type="journal article" date="2019" name="Nat. Ecol. Evol.">
        <title>Megaphylogeny resolves global patterns of mushroom evolution.</title>
        <authorList>
            <person name="Varga T."/>
            <person name="Krizsan K."/>
            <person name="Foldi C."/>
            <person name="Dima B."/>
            <person name="Sanchez-Garcia M."/>
            <person name="Sanchez-Ramirez S."/>
            <person name="Szollosi G.J."/>
            <person name="Szarkandi J.G."/>
            <person name="Papp V."/>
            <person name="Albert L."/>
            <person name="Andreopoulos W."/>
            <person name="Angelini C."/>
            <person name="Antonin V."/>
            <person name="Barry K.W."/>
            <person name="Bougher N.L."/>
            <person name="Buchanan P."/>
            <person name="Buyck B."/>
            <person name="Bense V."/>
            <person name="Catcheside P."/>
            <person name="Chovatia M."/>
            <person name="Cooper J."/>
            <person name="Damon W."/>
            <person name="Desjardin D."/>
            <person name="Finy P."/>
            <person name="Geml J."/>
            <person name="Haridas S."/>
            <person name="Hughes K."/>
            <person name="Justo A."/>
            <person name="Karasinski D."/>
            <person name="Kautmanova I."/>
            <person name="Kiss B."/>
            <person name="Kocsube S."/>
            <person name="Kotiranta H."/>
            <person name="LaButti K.M."/>
            <person name="Lechner B.E."/>
            <person name="Liimatainen K."/>
            <person name="Lipzen A."/>
            <person name="Lukacs Z."/>
            <person name="Mihaltcheva S."/>
            <person name="Morgado L.N."/>
            <person name="Niskanen T."/>
            <person name="Noordeloos M.E."/>
            <person name="Ohm R.A."/>
            <person name="Ortiz-Santana B."/>
            <person name="Ovrebo C."/>
            <person name="Racz N."/>
            <person name="Riley R."/>
            <person name="Savchenko A."/>
            <person name="Shiryaev A."/>
            <person name="Soop K."/>
            <person name="Spirin V."/>
            <person name="Szebenyi C."/>
            <person name="Tomsovsky M."/>
            <person name="Tulloss R.E."/>
            <person name="Uehling J."/>
            <person name="Grigoriev I.V."/>
            <person name="Vagvolgyi C."/>
            <person name="Papp T."/>
            <person name="Martin F.M."/>
            <person name="Miettinen O."/>
            <person name="Hibbett D.S."/>
            <person name="Nagy L.G."/>
        </authorList>
    </citation>
    <scope>NUCLEOTIDE SEQUENCE [LARGE SCALE GENOMIC DNA]</scope>
    <source>
        <strain evidence="2 3">CBS 166.37</strain>
    </source>
</reference>
<gene>
    <name evidence="2" type="ORF">BDQ12DRAFT_679818</name>
</gene>
<proteinExistence type="predicted"/>
<name>A0A5C3M7L5_9AGAR</name>
<feature type="compositionally biased region" description="Basic residues" evidence="1">
    <location>
        <begin position="239"/>
        <end position="253"/>
    </location>
</feature>
<evidence type="ECO:0000256" key="1">
    <source>
        <dbReference type="SAM" id="MobiDB-lite"/>
    </source>
</evidence>
<feature type="compositionally biased region" description="Basic and acidic residues" evidence="1">
    <location>
        <begin position="161"/>
        <end position="196"/>
    </location>
</feature>
<dbReference type="AlphaFoldDB" id="A0A5C3M7L5"/>
<dbReference type="STRING" id="68775.A0A5C3M7L5"/>
<feature type="compositionally biased region" description="Low complexity" evidence="1">
    <location>
        <begin position="215"/>
        <end position="224"/>
    </location>
</feature>
<feature type="compositionally biased region" description="Basic residues" evidence="1">
    <location>
        <begin position="109"/>
        <end position="123"/>
    </location>
</feature>
<dbReference type="Proteomes" id="UP000308652">
    <property type="component" value="Unassembled WGS sequence"/>
</dbReference>
<feature type="compositionally biased region" description="Polar residues" evidence="1">
    <location>
        <begin position="254"/>
        <end position="263"/>
    </location>
</feature>
<evidence type="ECO:0000313" key="3">
    <source>
        <dbReference type="Proteomes" id="UP000308652"/>
    </source>
</evidence>
<dbReference type="OrthoDB" id="2420608at2759"/>
<keyword evidence="3" id="KW-1185">Reference proteome</keyword>
<accession>A0A5C3M7L5</accession>
<evidence type="ECO:0000313" key="2">
    <source>
        <dbReference type="EMBL" id="TFK40655.1"/>
    </source>
</evidence>
<feature type="region of interest" description="Disordered" evidence="1">
    <location>
        <begin position="1"/>
        <end position="22"/>
    </location>
</feature>
<dbReference type="EMBL" id="ML213596">
    <property type="protein sequence ID" value="TFK40655.1"/>
    <property type="molecule type" value="Genomic_DNA"/>
</dbReference>
<protein>
    <submittedName>
        <fullName evidence="2">Uncharacterized protein</fullName>
    </submittedName>
</protein>